<sequence length="173" mass="18558">MDHVHVAFFRNLNQGQRSQPTTADLRAAFAEAGAAVAEPYRSNGTMVFAGDDPDAVVDDVLTALAVRTPYDDLVLVRPLAFLEQVVDRHAGPDAHRRELTLFPGTVVIADDVLAHEAGRRRCAVVDRGPGWAVVHNDRDRQSNGTPALEAAGARRATSRGVPTLAGLVERFGG</sequence>
<gene>
    <name evidence="1" type="ORF">HLI28_10795</name>
</gene>
<dbReference type="Pfam" id="PF08002">
    <property type="entry name" value="DUF1697"/>
    <property type="match status" value="1"/>
</dbReference>
<dbReference type="AlphaFoldDB" id="A0A849K3Y4"/>
<dbReference type="SUPFAM" id="SSF160379">
    <property type="entry name" value="SP0830-like"/>
    <property type="match status" value="1"/>
</dbReference>
<dbReference type="InterPro" id="IPR012545">
    <property type="entry name" value="DUF1697"/>
</dbReference>
<dbReference type="Proteomes" id="UP000557204">
    <property type="component" value="Unassembled WGS sequence"/>
</dbReference>
<keyword evidence="2" id="KW-1185">Reference proteome</keyword>
<name>A0A849K3Y4_9MICO</name>
<comment type="caution">
    <text evidence="1">The sequence shown here is derived from an EMBL/GenBank/DDBJ whole genome shotgun (WGS) entry which is preliminary data.</text>
</comment>
<dbReference type="RefSeq" id="WP_171247528.1">
    <property type="nucleotide sequence ID" value="NZ_JABFAJ010000019.1"/>
</dbReference>
<evidence type="ECO:0000313" key="2">
    <source>
        <dbReference type="Proteomes" id="UP000557204"/>
    </source>
</evidence>
<organism evidence="1 2">
    <name type="scientific">Isoptericola sediminis</name>
    <dbReference type="NCBI Taxonomy" id="2733572"/>
    <lineage>
        <taxon>Bacteria</taxon>
        <taxon>Bacillati</taxon>
        <taxon>Actinomycetota</taxon>
        <taxon>Actinomycetes</taxon>
        <taxon>Micrococcales</taxon>
        <taxon>Promicromonosporaceae</taxon>
        <taxon>Isoptericola</taxon>
    </lineage>
</organism>
<protein>
    <submittedName>
        <fullName evidence="1">DUF1697 domain-containing protein</fullName>
    </submittedName>
</protein>
<accession>A0A849K3Y4</accession>
<dbReference type="EMBL" id="JABFAJ010000019">
    <property type="protein sequence ID" value="NNU28028.1"/>
    <property type="molecule type" value="Genomic_DNA"/>
</dbReference>
<reference evidence="1 2" key="1">
    <citation type="submission" date="2020-05" db="EMBL/GenBank/DDBJ databases">
        <title>Genome sequence of Isoptericola sp. JC619 isolated from Chilika lagoon, India.</title>
        <authorList>
            <person name="Kumar D."/>
            <person name="Appam K."/>
            <person name="Gandham S."/>
            <person name="Uppada J."/>
            <person name="Sasikala C."/>
            <person name="Venkata Ramana C."/>
        </authorList>
    </citation>
    <scope>NUCLEOTIDE SEQUENCE [LARGE SCALE GENOMIC DNA]</scope>
    <source>
        <strain evidence="1 2">JC619</strain>
    </source>
</reference>
<proteinExistence type="predicted"/>
<evidence type="ECO:0000313" key="1">
    <source>
        <dbReference type="EMBL" id="NNU28028.1"/>
    </source>
</evidence>
<dbReference type="Gene3D" id="3.30.70.1280">
    <property type="entry name" value="SP0830-like domains"/>
    <property type="match status" value="1"/>
</dbReference>